<dbReference type="EC" id="2.4.-.-" evidence="2"/>
<dbReference type="InterPro" id="IPR050834">
    <property type="entry name" value="Glycosyltransf_2"/>
</dbReference>
<organism evidence="2 3">
    <name type="scientific">Dokdonella ginsengisoli</name>
    <dbReference type="NCBI Taxonomy" id="363846"/>
    <lineage>
        <taxon>Bacteria</taxon>
        <taxon>Pseudomonadati</taxon>
        <taxon>Pseudomonadota</taxon>
        <taxon>Gammaproteobacteria</taxon>
        <taxon>Lysobacterales</taxon>
        <taxon>Rhodanobacteraceae</taxon>
        <taxon>Dokdonella</taxon>
    </lineage>
</organism>
<reference evidence="3" key="1">
    <citation type="journal article" date="2019" name="Int. J. Syst. Evol. Microbiol.">
        <title>The Global Catalogue of Microorganisms (GCM) 10K type strain sequencing project: providing services to taxonomists for standard genome sequencing and annotation.</title>
        <authorList>
            <consortium name="The Broad Institute Genomics Platform"/>
            <consortium name="The Broad Institute Genome Sequencing Center for Infectious Disease"/>
            <person name="Wu L."/>
            <person name="Ma J."/>
        </authorList>
    </citation>
    <scope>NUCLEOTIDE SEQUENCE [LARGE SCALE GENOMIC DNA]</scope>
    <source>
        <strain evidence="3">CCUG 30340</strain>
    </source>
</reference>
<name>A0ABV9QW82_9GAMM</name>
<dbReference type="GO" id="GO:0016757">
    <property type="term" value="F:glycosyltransferase activity"/>
    <property type="evidence" value="ECO:0007669"/>
    <property type="project" value="UniProtKB-KW"/>
</dbReference>
<keyword evidence="2" id="KW-0808">Transferase</keyword>
<keyword evidence="3" id="KW-1185">Reference proteome</keyword>
<dbReference type="PANTHER" id="PTHR43685">
    <property type="entry name" value="GLYCOSYLTRANSFERASE"/>
    <property type="match status" value="1"/>
</dbReference>
<proteinExistence type="predicted"/>
<comment type="caution">
    <text evidence="2">The sequence shown here is derived from an EMBL/GenBank/DDBJ whole genome shotgun (WGS) entry which is preliminary data.</text>
</comment>
<protein>
    <submittedName>
        <fullName evidence="2">Glycosyltransferase family 2 protein</fullName>
        <ecNumber evidence="2">2.4.-.-</ecNumber>
    </submittedName>
</protein>
<gene>
    <name evidence="2" type="ORF">ACFO6Q_12125</name>
</gene>
<sequence>MIVPTCNRAELALRAIDSALAAGAAEVVVVDDASVDRTWERLAERYRAEPRVRAIRLDENAGPSSARNRGLAAADGDVVLFLDSDDTLAPDALALVTAAFEAVPALQFVTLEGESRAVDGSRVEHGIVRGACPGWSGPGFHAERFVEVPLASPRGALTLSVGDCLPAIAYGDLFYLSGLIVRREAAQAAGPFEPRFRYLEDWDFTARLCLQGIGGHLDACGFRRETARADQLSRVDSQERRAVMHQRVLRGLRAACGSRRKRLAMLRGAQAEADYWLARCLDRRAHPRFARGYFLRSLRARHKMHKCLVWLLLGLPLVRRLAGAREAQHRDGSGVALRAR</sequence>
<dbReference type="CDD" id="cd00761">
    <property type="entry name" value="Glyco_tranf_GTA_type"/>
    <property type="match status" value="1"/>
</dbReference>
<feature type="domain" description="Glycosyltransferase 2-like" evidence="1">
    <location>
        <begin position="2"/>
        <end position="102"/>
    </location>
</feature>
<dbReference type="RefSeq" id="WP_380021358.1">
    <property type="nucleotide sequence ID" value="NZ_JBHSHD010000008.1"/>
</dbReference>
<dbReference type="Pfam" id="PF00535">
    <property type="entry name" value="Glycos_transf_2"/>
    <property type="match status" value="1"/>
</dbReference>
<accession>A0ABV9QW82</accession>
<dbReference type="PANTHER" id="PTHR43685:SF11">
    <property type="entry name" value="GLYCOSYLTRANSFERASE TAGX-RELATED"/>
    <property type="match status" value="1"/>
</dbReference>
<dbReference type="InterPro" id="IPR029044">
    <property type="entry name" value="Nucleotide-diphossugar_trans"/>
</dbReference>
<dbReference type="EMBL" id="JBHSHD010000008">
    <property type="protein sequence ID" value="MFC4821076.1"/>
    <property type="molecule type" value="Genomic_DNA"/>
</dbReference>
<dbReference type="Proteomes" id="UP001595886">
    <property type="component" value="Unassembled WGS sequence"/>
</dbReference>
<dbReference type="SUPFAM" id="SSF53448">
    <property type="entry name" value="Nucleotide-diphospho-sugar transferases"/>
    <property type="match status" value="1"/>
</dbReference>
<dbReference type="InterPro" id="IPR001173">
    <property type="entry name" value="Glyco_trans_2-like"/>
</dbReference>
<evidence type="ECO:0000313" key="2">
    <source>
        <dbReference type="EMBL" id="MFC4821076.1"/>
    </source>
</evidence>
<evidence type="ECO:0000313" key="3">
    <source>
        <dbReference type="Proteomes" id="UP001595886"/>
    </source>
</evidence>
<dbReference type="Gene3D" id="3.90.550.10">
    <property type="entry name" value="Spore Coat Polysaccharide Biosynthesis Protein SpsA, Chain A"/>
    <property type="match status" value="1"/>
</dbReference>
<keyword evidence="2" id="KW-0328">Glycosyltransferase</keyword>
<evidence type="ECO:0000259" key="1">
    <source>
        <dbReference type="Pfam" id="PF00535"/>
    </source>
</evidence>